<keyword evidence="1" id="KW-1133">Transmembrane helix</keyword>
<keyword evidence="1" id="KW-0812">Transmembrane</keyword>
<dbReference type="Pfam" id="PF09648">
    <property type="entry name" value="YycI"/>
    <property type="match status" value="1"/>
</dbReference>
<feature type="domain" description="Regulatory protein YycH-like" evidence="2">
    <location>
        <begin position="36"/>
        <end position="254"/>
    </location>
</feature>
<dbReference type="RefSeq" id="WP_252780123.1">
    <property type="nucleotide sequence ID" value="NZ_CP097478.1"/>
</dbReference>
<evidence type="ECO:0000313" key="3">
    <source>
        <dbReference type="EMBL" id="USS93312.1"/>
    </source>
</evidence>
<evidence type="ECO:0000256" key="1">
    <source>
        <dbReference type="SAM" id="Phobius"/>
    </source>
</evidence>
<reference evidence="3" key="1">
    <citation type="submission" date="2022-05" db="EMBL/GenBank/DDBJ databases">
        <authorList>
            <person name="Oliphant S.A."/>
            <person name="Watson-Haigh N.S."/>
            <person name="Sumby K.M."/>
            <person name="Gardner J.M."/>
            <person name="Jiranek V."/>
        </authorList>
    </citation>
    <scope>NUCLEOTIDE SEQUENCE</scope>
    <source>
        <strain evidence="3">Ru20-1</strain>
    </source>
</reference>
<evidence type="ECO:0000259" key="2">
    <source>
        <dbReference type="Pfam" id="PF09648"/>
    </source>
</evidence>
<keyword evidence="1" id="KW-0472">Membrane</keyword>
<organism evidence="3 4">
    <name type="scientific">Fructilactobacillus ixorae</name>
    <dbReference type="NCBI Taxonomy" id="1750535"/>
    <lineage>
        <taxon>Bacteria</taxon>
        <taxon>Bacillati</taxon>
        <taxon>Bacillota</taxon>
        <taxon>Bacilli</taxon>
        <taxon>Lactobacillales</taxon>
        <taxon>Lactobacillaceae</taxon>
        <taxon>Fructilactobacillus</taxon>
    </lineage>
</organism>
<proteinExistence type="predicted"/>
<dbReference type="Proteomes" id="UP001057532">
    <property type="component" value="Chromosome"/>
</dbReference>
<protein>
    <submittedName>
        <fullName evidence="3">Two-component system regulatory protein YycI</fullName>
    </submittedName>
</protein>
<dbReference type="EMBL" id="CP097478">
    <property type="protein sequence ID" value="USS93312.1"/>
    <property type="molecule type" value="Genomic_DNA"/>
</dbReference>
<dbReference type="InterPro" id="IPR018604">
    <property type="entry name" value="YycI-like"/>
</dbReference>
<dbReference type="Gene3D" id="2.40.128.690">
    <property type="entry name" value="YycH protein, domain 3-like"/>
    <property type="match status" value="1"/>
</dbReference>
<sequence>MNFKRIQGIFLIAFIVIDVFLFMMTKNSKVQDDSANAGNVNTTIIKDMKRDNITVGSLSTAKHTGYYLSAEPQTDFGPRLATLKNQNARSENGTIVSDLRTPVKVAATHPERTLTKLLRKRPGFVLDAKQYRYDPDLSTKTKVVYAQQSPAGPFFSANAQLTFSIVNQRVIGYTQRELGNVKILHDKADLITEERAVISLYQYNELPNNAKILWTKLAYTRFLELSGKEVYIPTWVIAMNTKSNPKVQIKRINALNGASFNTEKVQEQPNGTAKVESVKNE</sequence>
<name>A0ABY5C410_9LACO</name>
<accession>A0ABY5C410</accession>
<feature type="transmembrane region" description="Helical" evidence="1">
    <location>
        <begin position="6"/>
        <end position="24"/>
    </location>
</feature>
<gene>
    <name evidence="3" type="ORF">M8332_00100</name>
</gene>
<keyword evidence="4" id="KW-1185">Reference proteome</keyword>
<evidence type="ECO:0000313" key="4">
    <source>
        <dbReference type="Proteomes" id="UP001057532"/>
    </source>
</evidence>